<dbReference type="PANTHER" id="PTHR43531:SF14">
    <property type="entry name" value="METHYL-ACCEPTING CHEMOTAXIS PROTEIN I-RELATED"/>
    <property type="match status" value="1"/>
</dbReference>
<evidence type="ECO:0000256" key="3">
    <source>
        <dbReference type="ARBA" id="ARBA00022481"/>
    </source>
</evidence>
<comment type="subcellular location">
    <subcellularLocation>
        <location evidence="1">Cell membrane</location>
        <topology evidence="1">Multi-pass membrane protein</topology>
    </subcellularLocation>
</comment>
<keyword evidence="12" id="KW-1185">Reference proteome</keyword>
<feature type="transmembrane region" description="Helical" evidence="9">
    <location>
        <begin position="287"/>
        <end position="309"/>
    </location>
</feature>
<comment type="similarity">
    <text evidence="7">Belongs to the methyl-accepting chemotaxis (MCP) protein family.</text>
</comment>
<dbReference type="Proteomes" id="UP001041814">
    <property type="component" value="Unassembled WGS sequence"/>
</dbReference>
<sequence length="618" mass="63954">MPAAPALRRCGAARALGHGRGHGDAADATFRRPSWPAQHALAAPVVCVAVAACVQGPAGPMSGAARPLLANCSAPASPILLPSTTRKNHMLRALGFKHKISLLVASAVVCTAAVSALAVIQARTDIVDGRRAALRNAVQSAASIAAGYQAQAAAGTMTQDEAKKAAREAIRLSRYGGADGKSDYFYILTTDGTAVMHPFTQSWEEGRSVLDTKNPQGVYTVRHLVDAMAASQDGTAFTEADYARAGDTDPQAKVYPKLQYLSTVPGWNWMVGSGMYMDDVSAEVNAVAMRVAAICLVVLAAIGTLGVFVTRSVLRQLGGDPEQAVDFAHRVADGDLGSRIEVRAGDSSSLLAGLQQMQLSLSDVVANVRAHSESVATASAQIAQGNNDLSARTEQQASALQQTAASMEQLSAAVRQNADSAKQASALAVGATEVAGRGGEVVAQVVDTMNGINASSRRIADIIAVIDGIAFQTNILALNAAVEAARAGEQGRGFAVVAAEVRSLAKRSADAAKEIKTLINDSVERVQQGSTLVDRAGATMTEVVSAVRRLTEIMGEISVASAEQSVGVAQVGEAVGQMDQVTQQNAALVEQSAAAAESLKTQAQQLVQAVAVFKLAHS</sequence>
<evidence type="ECO:0000256" key="6">
    <source>
        <dbReference type="ARBA" id="ARBA00023136"/>
    </source>
</evidence>
<dbReference type="PROSITE" id="PS50111">
    <property type="entry name" value="CHEMOTAXIS_TRANSDUC_2"/>
    <property type="match status" value="1"/>
</dbReference>
<evidence type="ECO:0000256" key="2">
    <source>
        <dbReference type="ARBA" id="ARBA00022475"/>
    </source>
</evidence>
<dbReference type="InterPro" id="IPR033480">
    <property type="entry name" value="sCache_2"/>
</dbReference>
<organism evidence="11 12">
    <name type="scientific">Rubrivivax gelatinosus</name>
    <name type="common">Rhodocyclus gelatinosus</name>
    <name type="synonym">Rhodopseudomonas gelatinosa</name>
    <dbReference type="NCBI Taxonomy" id="28068"/>
    <lineage>
        <taxon>Bacteria</taxon>
        <taxon>Pseudomonadati</taxon>
        <taxon>Pseudomonadota</taxon>
        <taxon>Betaproteobacteria</taxon>
        <taxon>Burkholderiales</taxon>
        <taxon>Sphaerotilaceae</taxon>
        <taxon>Rubrivivax</taxon>
    </lineage>
</organism>
<dbReference type="PANTHER" id="PTHR43531">
    <property type="entry name" value="PROTEIN ICFG"/>
    <property type="match status" value="1"/>
</dbReference>
<reference evidence="11" key="2">
    <citation type="journal article" date="2020" name="Microorganisms">
        <title>Osmotic Adaptation and Compatible Solute Biosynthesis of Phototrophic Bacteria as Revealed from Genome Analyses.</title>
        <authorList>
            <person name="Imhoff J.F."/>
            <person name="Rahn T."/>
            <person name="Kunzel S."/>
            <person name="Keller A."/>
            <person name="Neulinger S.C."/>
        </authorList>
    </citation>
    <scope>NUCLEOTIDE SEQUENCE</scope>
    <source>
        <strain evidence="11">IM 151</strain>
    </source>
</reference>
<dbReference type="Pfam" id="PF17200">
    <property type="entry name" value="sCache_2"/>
    <property type="match status" value="1"/>
</dbReference>
<dbReference type="SUPFAM" id="SSF58104">
    <property type="entry name" value="Methyl-accepting chemotaxis protein (MCP) signaling domain"/>
    <property type="match status" value="1"/>
</dbReference>
<evidence type="ECO:0000259" key="10">
    <source>
        <dbReference type="PROSITE" id="PS50111"/>
    </source>
</evidence>
<dbReference type="Gene3D" id="3.30.450.20">
    <property type="entry name" value="PAS domain"/>
    <property type="match status" value="1"/>
</dbReference>
<keyword evidence="5 9" id="KW-1133">Transmembrane helix</keyword>
<dbReference type="InterPro" id="IPR004089">
    <property type="entry name" value="MCPsignal_dom"/>
</dbReference>
<protein>
    <recommendedName>
        <fullName evidence="10">Methyl-accepting transducer domain-containing protein</fullName>
    </recommendedName>
</protein>
<keyword evidence="2" id="KW-1003">Cell membrane</keyword>
<evidence type="ECO:0000313" key="12">
    <source>
        <dbReference type="Proteomes" id="UP001041814"/>
    </source>
</evidence>
<dbReference type="Pfam" id="PF00015">
    <property type="entry name" value="MCPsignal"/>
    <property type="match status" value="1"/>
</dbReference>
<evidence type="ECO:0000313" key="11">
    <source>
        <dbReference type="EMBL" id="MBK1715480.1"/>
    </source>
</evidence>
<evidence type="ECO:0000256" key="9">
    <source>
        <dbReference type="SAM" id="Phobius"/>
    </source>
</evidence>
<keyword evidence="3" id="KW-0488">Methylation</keyword>
<evidence type="ECO:0000256" key="7">
    <source>
        <dbReference type="ARBA" id="ARBA00029447"/>
    </source>
</evidence>
<reference evidence="11" key="1">
    <citation type="submission" date="2017-08" db="EMBL/GenBank/DDBJ databases">
        <authorList>
            <person name="Imhoff J.F."/>
            <person name="Rahn T."/>
            <person name="Kuenzel S."/>
            <person name="Neulinger S.C."/>
        </authorList>
    </citation>
    <scope>NUCLEOTIDE SEQUENCE</scope>
    <source>
        <strain evidence="11">IM 151</strain>
    </source>
</reference>
<name>A0ABS1E0R4_RUBGE</name>
<dbReference type="InterPro" id="IPR051310">
    <property type="entry name" value="MCP_chemotaxis"/>
</dbReference>
<keyword evidence="6 9" id="KW-0472">Membrane</keyword>
<evidence type="ECO:0000256" key="4">
    <source>
        <dbReference type="ARBA" id="ARBA00022692"/>
    </source>
</evidence>
<evidence type="ECO:0000256" key="1">
    <source>
        <dbReference type="ARBA" id="ARBA00004651"/>
    </source>
</evidence>
<comment type="caution">
    <text evidence="11">The sequence shown here is derived from an EMBL/GenBank/DDBJ whole genome shotgun (WGS) entry which is preliminary data.</text>
</comment>
<dbReference type="EMBL" id="NRRU01000124">
    <property type="protein sequence ID" value="MBK1715480.1"/>
    <property type="molecule type" value="Genomic_DNA"/>
</dbReference>
<dbReference type="InterPro" id="IPR004090">
    <property type="entry name" value="Chemotax_Me-accpt_rcpt"/>
</dbReference>
<dbReference type="CDD" id="cd11386">
    <property type="entry name" value="MCP_signal"/>
    <property type="match status" value="1"/>
</dbReference>
<keyword evidence="4 9" id="KW-0812">Transmembrane</keyword>
<evidence type="ECO:0000256" key="5">
    <source>
        <dbReference type="ARBA" id="ARBA00022989"/>
    </source>
</evidence>
<accession>A0ABS1E0R4</accession>
<dbReference type="Gene3D" id="1.10.287.950">
    <property type="entry name" value="Methyl-accepting chemotaxis protein"/>
    <property type="match status" value="1"/>
</dbReference>
<evidence type="ECO:0000256" key="8">
    <source>
        <dbReference type="PROSITE-ProRule" id="PRU00284"/>
    </source>
</evidence>
<proteinExistence type="inferred from homology"/>
<keyword evidence="8" id="KW-0807">Transducer</keyword>
<dbReference type="SMART" id="SM00283">
    <property type="entry name" value="MA"/>
    <property type="match status" value="1"/>
</dbReference>
<dbReference type="SMART" id="SM01049">
    <property type="entry name" value="Cache_2"/>
    <property type="match status" value="1"/>
</dbReference>
<dbReference type="PRINTS" id="PR00260">
    <property type="entry name" value="CHEMTRNSDUCR"/>
</dbReference>
<feature type="transmembrane region" description="Helical" evidence="9">
    <location>
        <begin position="100"/>
        <end position="120"/>
    </location>
</feature>
<feature type="domain" description="Methyl-accepting transducer" evidence="10">
    <location>
        <begin position="371"/>
        <end position="600"/>
    </location>
</feature>
<gene>
    <name evidence="11" type="ORF">CKO43_22255</name>
</gene>